<evidence type="ECO:0000313" key="1">
    <source>
        <dbReference type="Proteomes" id="UP000887579"/>
    </source>
</evidence>
<organism evidence="1 2">
    <name type="scientific">Panagrolaimus sp. ES5</name>
    <dbReference type="NCBI Taxonomy" id="591445"/>
    <lineage>
        <taxon>Eukaryota</taxon>
        <taxon>Metazoa</taxon>
        <taxon>Ecdysozoa</taxon>
        <taxon>Nematoda</taxon>
        <taxon>Chromadorea</taxon>
        <taxon>Rhabditida</taxon>
        <taxon>Tylenchina</taxon>
        <taxon>Panagrolaimomorpha</taxon>
        <taxon>Panagrolaimoidea</taxon>
        <taxon>Panagrolaimidae</taxon>
        <taxon>Panagrolaimus</taxon>
    </lineage>
</organism>
<reference evidence="2" key="1">
    <citation type="submission" date="2022-11" db="UniProtKB">
        <authorList>
            <consortium name="WormBaseParasite"/>
        </authorList>
    </citation>
    <scope>IDENTIFICATION</scope>
</reference>
<dbReference type="Proteomes" id="UP000887579">
    <property type="component" value="Unplaced"/>
</dbReference>
<protein>
    <submittedName>
        <fullName evidence="2">Uncharacterized protein</fullName>
    </submittedName>
</protein>
<proteinExistence type="predicted"/>
<name>A0AC34GY04_9BILA</name>
<evidence type="ECO:0000313" key="2">
    <source>
        <dbReference type="WBParaSite" id="ES5_v2.g9989.t1"/>
    </source>
</evidence>
<accession>A0AC34GY04</accession>
<sequence length="183" mass="21034">MCDNTLGVYFLPSTNKDANMNCFSIAFLMVAFISYIIASELSEDDEELFGRFGRAPLDRSAMVRFGKRAPLDRSAMVRFGKRAPLDRSAMVRFGRSPLDRSAMVRFGKRAPLDRSAMVRKKTLEIILFIDLVNEIPMILILFLPKHQKTNIYIKSRVIAALKNSSIFFYLSFIPHNKISWSRR</sequence>
<dbReference type="WBParaSite" id="ES5_v2.g9989.t1">
    <property type="protein sequence ID" value="ES5_v2.g9989.t1"/>
    <property type="gene ID" value="ES5_v2.g9989"/>
</dbReference>